<dbReference type="Pfam" id="PF04082">
    <property type="entry name" value="Fungal_trans"/>
    <property type="match status" value="1"/>
</dbReference>
<evidence type="ECO:0000256" key="1">
    <source>
        <dbReference type="ARBA" id="ARBA00022723"/>
    </source>
</evidence>
<reference evidence="7" key="3">
    <citation type="submission" date="2011-03" db="EMBL/GenBank/DDBJ databases">
        <title>Annotation of Magnaporthe poae ATCC 64411.</title>
        <authorList>
            <person name="Ma L.-J."/>
            <person name="Dead R."/>
            <person name="Young S.K."/>
            <person name="Zeng Q."/>
            <person name="Gargeya S."/>
            <person name="Fitzgerald M."/>
            <person name="Haas B."/>
            <person name="Abouelleil A."/>
            <person name="Alvarado L."/>
            <person name="Arachchi H.M."/>
            <person name="Berlin A."/>
            <person name="Brown A."/>
            <person name="Chapman S.B."/>
            <person name="Chen Z."/>
            <person name="Dunbar C."/>
            <person name="Freedman E."/>
            <person name="Gearin G."/>
            <person name="Gellesch M."/>
            <person name="Goldberg J."/>
            <person name="Griggs A."/>
            <person name="Gujja S."/>
            <person name="Heiman D."/>
            <person name="Howarth C."/>
            <person name="Larson L."/>
            <person name="Lui A."/>
            <person name="MacDonald P.J.P."/>
            <person name="Mehta T."/>
            <person name="Montmayeur A."/>
            <person name="Murphy C."/>
            <person name="Neiman D."/>
            <person name="Pearson M."/>
            <person name="Priest M."/>
            <person name="Roberts A."/>
            <person name="Saif S."/>
            <person name="Shea T."/>
            <person name="Shenoy N."/>
            <person name="Sisk P."/>
            <person name="Stolte C."/>
            <person name="Sykes S."/>
            <person name="Yandava C."/>
            <person name="Wortman J."/>
            <person name="Nusbaum C."/>
            <person name="Birren B."/>
        </authorList>
    </citation>
    <scope>NUCLEOTIDE SEQUENCE</scope>
    <source>
        <strain evidence="7">ATCC 64411</strain>
    </source>
</reference>
<dbReference type="Gene3D" id="4.10.240.10">
    <property type="entry name" value="Zn(2)-C6 fungal-type DNA-binding domain"/>
    <property type="match status" value="1"/>
</dbReference>
<dbReference type="STRING" id="644358.A0A0C4EA42"/>
<proteinExistence type="predicted"/>
<keyword evidence="2" id="KW-0805">Transcription regulation</keyword>
<dbReference type="InterPro" id="IPR001138">
    <property type="entry name" value="Zn2Cys6_DnaBD"/>
</dbReference>
<evidence type="ECO:0000256" key="3">
    <source>
        <dbReference type="ARBA" id="ARBA00023163"/>
    </source>
</evidence>
<dbReference type="SMART" id="SM00906">
    <property type="entry name" value="Fungal_trans"/>
    <property type="match status" value="1"/>
</dbReference>
<dbReference type="GO" id="GO:0006351">
    <property type="term" value="P:DNA-templated transcription"/>
    <property type="evidence" value="ECO:0007669"/>
    <property type="project" value="InterPro"/>
</dbReference>
<keyword evidence="4" id="KW-0539">Nucleus</keyword>
<evidence type="ECO:0000259" key="6">
    <source>
        <dbReference type="PROSITE" id="PS50048"/>
    </source>
</evidence>
<evidence type="ECO:0000256" key="5">
    <source>
        <dbReference type="SAM" id="MobiDB-lite"/>
    </source>
</evidence>
<keyword evidence="9" id="KW-1185">Reference proteome</keyword>
<dbReference type="VEuPathDB" id="FungiDB:MAPG_09499"/>
<protein>
    <submittedName>
        <fullName evidence="7">C6 transcription factor</fullName>
    </submittedName>
</protein>
<keyword evidence="3" id="KW-0804">Transcription</keyword>
<dbReference type="InterPro" id="IPR007219">
    <property type="entry name" value="XnlR_reg_dom"/>
</dbReference>
<dbReference type="CDD" id="cd00067">
    <property type="entry name" value="GAL4"/>
    <property type="match status" value="1"/>
</dbReference>
<feature type="region of interest" description="Disordered" evidence="5">
    <location>
        <begin position="86"/>
        <end position="108"/>
    </location>
</feature>
<accession>A0A0C4EA42</accession>
<dbReference type="GO" id="GO:0008270">
    <property type="term" value="F:zinc ion binding"/>
    <property type="evidence" value="ECO:0007669"/>
    <property type="project" value="InterPro"/>
</dbReference>
<dbReference type="PROSITE" id="PS00463">
    <property type="entry name" value="ZN2_CY6_FUNGAL_1"/>
    <property type="match status" value="1"/>
</dbReference>
<dbReference type="GO" id="GO:0003677">
    <property type="term" value="F:DNA binding"/>
    <property type="evidence" value="ECO:0007669"/>
    <property type="project" value="InterPro"/>
</dbReference>
<feature type="compositionally biased region" description="Low complexity" evidence="5">
    <location>
        <begin position="670"/>
        <end position="683"/>
    </location>
</feature>
<dbReference type="EMBL" id="GL876976">
    <property type="protein sequence ID" value="KLU90974.1"/>
    <property type="molecule type" value="Genomic_DNA"/>
</dbReference>
<feature type="domain" description="Zn(2)-C6 fungal-type" evidence="6">
    <location>
        <begin position="22"/>
        <end position="51"/>
    </location>
</feature>
<evidence type="ECO:0000256" key="4">
    <source>
        <dbReference type="ARBA" id="ARBA00023242"/>
    </source>
</evidence>
<feature type="region of interest" description="Disordered" evidence="5">
    <location>
        <begin position="653"/>
        <end position="697"/>
    </location>
</feature>
<reference evidence="9" key="2">
    <citation type="submission" date="2010-05" db="EMBL/GenBank/DDBJ databases">
        <title>The genome sequence of Magnaporthe poae strain ATCC 64411.</title>
        <authorList>
            <person name="Ma L.-J."/>
            <person name="Dead R."/>
            <person name="Young S."/>
            <person name="Zeng Q."/>
            <person name="Koehrsen M."/>
            <person name="Alvarado L."/>
            <person name="Berlin A."/>
            <person name="Chapman S.B."/>
            <person name="Chen Z."/>
            <person name="Freedman E."/>
            <person name="Gellesch M."/>
            <person name="Goldberg J."/>
            <person name="Griggs A."/>
            <person name="Gujja S."/>
            <person name="Heilman E.R."/>
            <person name="Heiman D."/>
            <person name="Hepburn T."/>
            <person name="Howarth C."/>
            <person name="Jen D."/>
            <person name="Larson L."/>
            <person name="Mehta T."/>
            <person name="Neiman D."/>
            <person name="Pearson M."/>
            <person name="Roberts A."/>
            <person name="Saif S."/>
            <person name="Shea T."/>
            <person name="Shenoy N."/>
            <person name="Sisk P."/>
            <person name="Stolte C."/>
            <person name="Sykes S."/>
            <person name="Walk T."/>
            <person name="White J."/>
            <person name="Yandava C."/>
            <person name="Haas B."/>
            <person name="Nusbaum C."/>
            <person name="Birren B."/>
        </authorList>
    </citation>
    <scope>NUCLEOTIDE SEQUENCE [LARGE SCALE GENOMIC DNA]</scope>
    <source>
        <strain evidence="9">ATCC 64411 / 73-15</strain>
    </source>
</reference>
<dbReference type="AlphaFoldDB" id="A0A0C4EA42"/>
<dbReference type="InterPro" id="IPR051127">
    <property type="entry name" value="Fungal_SecMet_Regulators"/>
</dbReference>
<dbReference type="Proteomes" id="UP000011715">
    <property type="component" value="Unassembled WGS sequence"/>
</dbReference>
<sequence>MPSSPDAVSPLLPEPAVIRPIACNECRRRHTSCNRERPCQRCREVSVDCVYEEGGRNITVKEQYLRDLERKAKAYDDALAAASSQRLASAPIPARSRQPAQAAVDEEDEEILDGNALLEVFRRMDFHDVESRPVNNPQKSFKGPGHSDMFLRSIRKLPGVTYPDDVSLDLDTSFYEPGQLAPRRLSVRTHLRLPPIDTARRYYAAQYTYIGTILSFSDPETFERDFLEAYHSPPPDLADSEACLRFAKILVILAFGQLYSINQWVDHKGPPGFEYFSHALQLLPDVHEDGSVLCVETLSLIGYFMQNMNRRDAAFLYIGMALRMAISLGLHQEILSSPDYNPSTAISDAEREHRRRVWWSVYSLDRILCAKSGNPITIQDEDVGVHPASPLPSEPEYCPAVVLRHYTELSRILGDVNKHIFRRGAGKSSITQLMASVKDIMLALTRWRCELPSQLCFHPAHLATSRESVSTLVHYYQCINMTARPLLFHVVKKRLLGAANSCCNSEKGKNKATTGKDSWGDWKEGLSRTTINVIEMCIDAARDSINLMSIAEQKDLVATYGYMDSEHIFSASIVLLMVCIAFPADAQNTYAMNMGLKLLRGMAERGNSYVGARYKLLDHLRSMVHHRHHASDTAKMPTADPQEPVVAPFASPPSPPIHQGVAHGQSPFTSAASGRSSSFSSASHQRLNSLGHVPPTSPAITIPNTGLEQRTLVFDPIPVASGSTAYCSQPSAAPVNGSGLVDMDMSQMFGGGAGFSPGSVGSGSGSNPYTSAPAAAFGGSLVFSDVPGGNGGSVLFEPGLRLQDADAVEAMFFDVDMANVTGADYRLWEASFVDPSAFDISQLTQAAEMAVECGGGMDDGEAAAQRGDAAGPVDQGMGLNMELGL</sequence>
<dbReference type="CDD" id="cd12148">
    <property type="entry name" value="fungal_TF_MHR"/>
    <property type="match status" value="1"/>
</dbReference>
<dbReference type="SUPFAM" id="SSF57701">
    <property type="entry name" value="Zn2/Cys6 DNA-binding domain"/>
    <property type="match status" value="1"/>
</dbReference>
<dbReference type="EnsemblFungi" id="MAPG_09499T0">
    <property type="protein sequence ID" value="MAPG_09499T0"/>
    <property type="gene ID" value="MAPG_09499"/>
</dbReference>
<organism evidence="8 9">
    <name type="scientific">Magnaporthiopsis poae (strain ATCC 64411 / 73-15)</name>
    <name type="common">Kentucky bluegrass fungus</name>
    <name type="synonym">Magnaporthe poae</name>
    <dbReference type="NCBI Taxonomy" id="644358"/>
    <lineage>
        <taxon>Eukaryota</taxon>
        <taxon>Fungi</taxon>
        <taxon>Dikarya</taxon>
        <taxon>Ascomycota</taxon>
        <taxon>Pezizomycotina</taxon>
        <taxon>Sordariomycetes</taxon>
        <taxon>Sordariomycetidae</taxon>
        <taxon>Magnaporthales</taxon>
        <taxon>Magnaporthaceae</taxon>
        <taxon>Magnaporthiopsis</taxon>
    </lineage>
</organism>
<dbReference type="eggNOG" id="ENOG502QTA0">
    <property type="taxonomic scope" value="Eukaryota"/>
</dbReference>
<evidence type="ECO:0000313" key="7">
    <source>
        <dbReference type="EMBL" id="KLU90974.1"/>
    </source>
</evidence>
<dbReference type="PANTHER" id="PTHR47424">
    <property type="entry name" value="REGULATORY PROTEIN GAL4"/>
    <property type="match status" value="1"/>
</dbReference>
<dbReference type="PANTHER" id="PTHR47424:SF6">
    <property type="entry name" value="PROLINE UTILIZATION TRANS-ACTIVATOR"/>
    <property type="match status" value="1"/>
</dbReference>
<reference evidence="7" key="1">
    <citation type="submission" date="2010-05" db="EMBL/GenBank/DDBJ databases">
        <title>The Genome Sequence of Magnaporthe poae strain ATCC 64411.</title>
        <authorList>
            <consortium name="The Broad Institute Genome Sequencing Platform"/>
            <consortium name="Broad Institute Genome Sequencing Center for Infectious Disease"/>
            <person name="Ma L.-J."/>
            <person name="Dead R."/>
            <person name="Young S."/>
            <person name="Zeng Q."/>
            <person name="Koehrsen M."/>
            <person name="Alvarado L."/>
            <person name="Berlin A."/>
            <person name="Chapman S.B."/>
            <person name="Chen Z."/>
            <person name="Freedman E."/>
            <person name="Gellesch M."/>
            <person name="Goldberg J."/>
            <person name="Griggs A."/>
            <person name="Gujja S."/>
            <person name="Heilman E.R."/>
            <person name="Heiman D."/>
            <person name="Hepburn T."/>
            <person name="Howarth C."/>
            <person name="Jen D."/>
            <person name="Larson L."/>
            <person name="Mehta T."/>
            <person name="Neiman D."/>
            <person name="Pearson M."/>
            <person name="Roberts A."/>
            <person name="Saif S."/>
            <person name="Shea T."/>
            <person name="Shenoy N."/>
            <person name="Sisk P."/>
            <person name="Stolte C."/>
            <person name="Sykes S."/>
            <person name="Walk T."/>
            <person name="White J."/>
            <person name="Yandava C."/>
            <person name="Haas B."/>
            <person name="Nusbaum C."/>
            <person name="Birren B."/>
        </authorList>
    </citation>
    <scope>NUCLEOTIDE SEQUENCE</scope>
    <source>
        <strain evidence="7">ATCC 64411</strain>
    </source>
</reference>
<evidence type="ECO:0000313" key="9">
    <source>
        <dbReference type="Proteomes" id="UP000011715"/>
    </source>
</evidence>
<gene>
    <name evidence="7" type="ORF">MAPG_09499</name>
</gene>
<name>A0A0C4EA42_MAGP6</name>
<keyword evidence="1" id="KW-0479">Metal-binding</keyword>
<dbReference type="OrthoDB" id="3266505at2759"/>
<dbReference type="GO" id="GO:0000981">
    <property type="term" value="F:DNA-binding transcription factor activity, RNA polymerase II-specific"/>
    <property type="evidence" value="ECO:0007669"/>
    <property type="project" value="InterPro"/>
</dbReference>
<dbReference type="InterPro" id="IPR036864">
    <property type="entry name" value="Zn2-C6_fun-type_DNA-bd_sf"/>
</dbReference>
<reference evidence="8" key="5">
    <citation type="submission" date="2015-06" db="UniProtKB">
        <authorList>
            <consortium name="EnsemblFungi"/>
        </authorList>
    </citation>
    <scope>IDENTIFICATION</scope>
    <source>
        <strain evidence="8">ATCC 64411</strain>
    </source>
</reference>
<dbReference type="OMA" id="MVATYGY"/>
<dbReference type="PROSITE" id="PS50048">
    <property type="entry name" value="ZN2_CY6_FUNGAL_2"/>
    <property type="match status" value="1"/>
</dbReference>
<dbReference type="EMBL" id="ADBL01002427">
    <property type="status" value="NOT_ANNOTATED_CDS"/>
    <property type="molecule type" value="Genomic_DNA"/>
</dbReference>
<evidence type="ECO:0000313" key="8">
    <source>
        <dbReference type="EnsemblFungi" id="MAPG_09499T0"/>
    </source>
</evidence>
<dbReference type="SMART" id="SM00066">
    <property type="entry name" value="GAL4"/>
    <property type="match status" value="1"/>
</dbReference>
<dbReference type="Pfam" id="PF00172">
    <property type="entry name" value="Zn_clus"/>
    <property type="match status" value="1"/>
</dbReference>
<evidence type="ECO:0000256" key="2">
    <source>
        <dbReference type="ARBA" id="ARBA00023015"/>
    </source>
</evidence>
<reference evidence="8" key="4">
    <citation type="journal article" date="2015" name="G3 (Bethesda)">
        <title>Genome sequences of three phytopathogenic species of the Magnaporthaceae family of fungi.</title>
        <authorList>
            <person name="Okagaki L.H."/>
            <person name="Nunes C.C."/>
            <person name="Sailsbery J."/>
            <person name="Clay B."/>
            <person name="Brown D."/>
            <person name="John T."/>
            <person name="Oh Y."/>
            <person name="Young N."/>
            <person name="Fitzgerald M."/>
            <person name="Haas B.J."/>
            <person name="Zeng Q."/>
            <person name="Young S."/>
            <person name="Adiconis X."/>
            <person name="Fan L."/>
            <person name="Levin J.Z."/>
            <person name="Mitchell T.K."/>
            <person name="Okubara P.A."/>
            <person name="Farman M.L."/>
            <person name="Kohn L.M."/>
            <person name="Birren B."/>
            <person name="Ma L.-J."/>
            <person name="Dean R.A."/>
        </authorList>
    </citation>
    <scope>NUCLEOTIDE SEQUENCE</scope>
    <source>
        <strain evidence="8">ATCC 64411 / 73-15</strain>
    </source>
</reference>